<feature type="compositionally biased region" description="Low complexity" evidence="1">
    <location>
        <begin position="33"/>
        <end position="45"/>
    </location>
</feature>
<dbReference type="EMBL" id="PKMF04000101">
    <property type="protein sequence ID" value="KAK7850415.1"/>
    <property type="molecule type" value="Genomic_DNA"/>
</dbReference>
<dbReference type="AlphaFoldDB" id="A0AAW0LFY5"/>
<comment type="caution">
    <text evidence="2">The sequence shown here is derived from an EMBL/GenBank/DDBJ whole genome shotgun (WGS) entry which is preliminary data.</text>
</comment>
<sequence>MTNFIPDDSSRSEHLYIITLETSNSANPNNIVPEPSNSTNPNNITPKASQSAWLLYVKFFNSACDAEVDP</sequence>
<name>A0AAW0LFY5_QUESU</name>
<gene>
    <name evidence="2" type="ORF">CFP56_000998</name>
</gene>
<evidence type="ECO:0000313" key="2">
    <source>
        <dbReference type="EMBL" id="KAK7850415.1"/>
    </source>
</evidence>
<reference evidence="2 3" key="1">
    <citation type="journal article" date="2018" name="Sci. Data">
        <title>The draft genome sequence of cork oak.</title>
        <authorList>
            <person name="Ramos A.M."/>
            <person name="Usie A."/>
            <person name="Barbosa P."/>
            <person name="Barros P.M."/>
            <person name="Capote T."/>
            <person name="Chaves I."/>
            <person name="Simoes F."/>
            <person name="Abreu I."/>
            <person name="Carrasquinho I."/>
            <person name="Faro C."/>
            <person name="Guimaraes J.B."/>
            <person name="Mendonca D."/>
            <person name="Nobrega F."/>
            <person name="Rodrigues L."/>
            <person name="Saibo N.J.M."/>
            <person name="Varela M.C."/>
            <person name="Egas C."/>
            <person name="Matos J."/>
            <person name="Miguel C.M."/>
            <person name="Oliveira M.M."/>
            <person name="Ricardo C.P."/>
            <person name="Goncalves S."/>
        </authorList>
    </citation>
    <scope>NUCLEOTIDE SEQUENCE [LARGE SCALE GENOMIC DNA]</scope>
    <source>
        <strain evidence="3">cv. HL8</strain>
    </source>
</reference>
<proteinExistence type="predicted"/>
<evidence type="ECO:0000313" key="3">
    <source>
        <dbReference type="Proteomes" id="UP000237347"/>
    </source>
</evidence>
<protein>
    <submittedName>
        <fullName evidence="2">Uncharacterized protein</fullName>
    </submittedName>
</protein>
<organism evidence="2 3">
    <name type="scientific">Quercus suber</name>
    <name type="common">Cork oak</name>
    <dbReference type="NCBI Taxonomy" id="58331"/>
    <lineage>
        <taxon>Eukaryota</taxon>
        <taxon>Viridiplantae</taxon>
        <taxon>Streptophyta</taxon>
        <taxon>Embryophyta</taxon>
        <taxon>Tracheophyta</taxon>
        <taxon>Spermatophyta</taxon>
        <taxon>Magnoliopsida</taxon>
        <taxon>eudicotyledons</taxon>
        <taxon>Gunneridae</taxon>
        <taxon>Pentapetalae</taxon>
        <taxon>rosids</taxon>
        <taxon>fabids</taxon>
        <taxon>Fagales</taxon>
        <taxon>Fagaceae</taxon>
        <taxon>Quercus</taxon>
    </lineage>
</organism>
<feature type="region of interest" description="Disordered" evidence="1">
    <location>
        <begin position="26"/>
        <end position="45"/>
    </location>
</feature>
<keyword evidence="3" id="KW-1185">Reference proteome</keyword>
<accession>A0AAW0LFY5</accession>
<evidence type="ECO:0000256" key="1">
    <source>
        <dbReference type="SAM" id="MobiDB-lite"/>
    </source>
</evidence>
<dbReference type="Proteomes" id="UP000237347">
    <property type="component" value="Unassembled WGS sequence"/>
</dbReference>